<comment type="caution">
    <text evidence="1">The sequence shown here is derived from an EMBL/GenBank/DDBJ whole genome shotgun (WGS) entry which is preliminary data.</text>
</comment>
<sequence>MSDEYVVVVFEFEPADGEEDAWDYWYCEHLVQYISAEENLLPTMVKKTITEGTRRIIDTNRVRERELCQSISAFLGRDHCSSDAEWSGIREYVSFIGQQMARITRITLLGNVSESVARKFWDVAQLYGFAQPGVLRELRPPWLVRLIHSGESVACLSLTASTAADATAAHVGKQISYTPRSFVGERLVPLTQPFEYHIEAVFGGPHGGAVALRPAHDPRALFVAFRGVRTALGAGRRADCKALLETQLLERGAPGAEWLPAGKAHAGVLRYHRSLWDLSALPTFLEKARCEQLLFLGISLGGAIAQMTALRAVQQMPAGWAAQCGLNVLGFGAVTWADHALSKEFESALGSRAANLTSFSHQHHTSPGPPVSWEVPSHAGSAVLLDPMACGFSEELCALHNNIPLCIDSDTHLQHMCELTLDEKGADDASPSFLRSDSSLAEVHSDSAAVRGVLQAPHVKPHVAPSTFTSYWRKVKDMEPSQSQSVERTRELMYAAGGDADVARFAADVAQLHTGSSYRSMAINAHLKLRLASTIMATPAGEPSATPVDADRLPFAMRTSPESLLDFGEGVCEIDVTGSYPGKFLGHKSL</sequence>
<evidence type="ECO:0000313" key="1">
    <source>
        <dbReference type="EMBL" id="KAL1519855.1"/>
    </source>
</evidence>
<dbReference type="EMBL" id="JBGBPQ010000009">
    <property type="protein sequence ID" value="KAL1519855.1"/>
    <property type="molecule type" value="Genomic_DNA"/>
</dbReference>
<dbReference type="Gene3D" id="3.40.50.1820">
    <property type="entry name" value="alpha/beta hydrolase"/>
    <property type="match status" value="1"/>
</dbReference>
<protein>
    <recommendedName>
        <fullName evidence="3">Fungal lipase-like domain-containing protein</fullName>
    </recommendedName>
</protein>
<keyword evidence="2" id="KW-1185">Reference proteome</keyword>
<accession>A0AB34JCZ3</accession>
<dbReference type="AlphaFoldDB" id="A0AB34JCZ3"/>
<evidence type="ECO:0008006" key="3">
    <source>
        <dbReference type="Google" id="ProtNLM"/>
    </source>
</evidence>
<proteinExistence type="predicted"/>
<gene>
    <name evidence="1" type="ORF">AB1Y20_023358</name>
</gene>
<dbReference type="InterPro" id="IPR029058">
    <property type="entry name" value="AB_hydrolase_fold"/>
</dbReference>
<organism evidence="1 2">
    <name type="scientific">Prymnesium parvum</name>
    <name type="common">Toxic golden alga</name>
    <dbReference type="NCBI Taxonomy" id="97485"/>
    <lineage>
        <taxon>Eukaryota</taxon>
        <taxon>Haptista</taxon>
        <taxon>Haptophyta</taxon>
        <taxon>Prymnesiophyceae</taxon>
        <taxon>Prymnesiales</taxon>
        <taxon>Prymnesiaceae</taxon>
        <taxon>Prymnesium</taxon>
    </lineage>
</organism>
<dbReference type="Proteomes" id="UP001515480">
    <property type="component" value="Unassembled WGS sequence"/>
</dbReference>
<name>A0AB34JCZ3_PRYPA</name>
<reference evidence="1 2" key="1">
    <citation type="journal article" date="2024" name="Science">
        <title>Giant polyketide synthase enzymes in the biosynthesis of giant marine polyether toxins.</title>
        <authorList>
            <person name="Fallon T.R."/>
            <person name="Shende V.V."/>
            <person name="Wierzbicki I.H."/>
            <person name="Pendleton A.L."/>
            <person name="Watervoot N.F."/>
            <person name="Auber R.P."/>
            <person name="Gonzalez D.J."/>
            <person name="Wisecaver J.H."/>
            <person name="Moore B.S."/>
        </authorList>
    </citation>
    <scope>NUCLEOTIDE SEQUENCE [LARGE SCALE GENOMIC DNA]</scope>
    <source>
        <strain evidence="1 2">12B1</strain>
    </source>
</reference>
<dbReference type="SUPFAM" id="SSF53474">
    <property type="entry name" value="alpha/beta-Hydrolases"/>
    <property type="match status" value="1"/>
</dbReference>
<evidence type="ECO:0000313" key="2">
    <source>
        <dbReference type="Proteomes" id="UP001515480"/>
    </source>
</evidence>